<sequence length="447" mass="50936">MINKRTFTFVLSILLMVMLVLTSCTMKNVENGDKAKKAEQDQTKAPVTLKLLTWADDTYQELYDKFNAKYPWITIEPIQIDGGDDTIMDRIIALQAAGTPADLTWVVGDLLRYEESGLLENLKPYMDKDRSFQNKVLPDGYFDTMVFNGRRLAVPFVDVPMWIIVNKNLLAKHGIDMPPNDWTFDDFRDIAKRVTDPSAGEYGLTTNSDFVMRLLPMKSAADGHAPNLAYMNERLTQSLLHTPNIMDDVRWLQEFVTKDGSMLSWEAAAANGEVVRQFANGKTAFEIGGDWLLPRLQKEAAFEWDILPFPRGKVNQYSFHINGPLALLSGSQHKEEAYKWISFQFEMEAQKWKIEKGANASVIDPELTAYIDQVPLWRGKNIEAVKMTKDNGLVLPGATIPGFSEYNWINVVNDIVFQGHDVSRIIPETEAWNKKTMELRESLRRKP</sequence>
<keyword evidence="2" id="KW-1185">Reference proteome</keyword>
<dbReference type="AlphaFoldDB" id="A0A7W5G8W3"/>
<dbReference type="RefSeq" id="WP_183558019.1">
    <property type="nucleotide sequence ID" value="NZ_CBCSLB010000001.1"/>
</dbReference>
<organism evidence="1 2">
    <name type="scientific">Paenibacillus endophyticus</name>
    <dbReference type="NCBI Taxonomy" id="1294268"/>
    <lineage>
        <taxon>Bacteria</taxon>
        <taxon>Bacillati</taxon>
        <taxon>Bacillota</taxon>
        <taxon>Bacilli</taxon>
        <taxon>Bacillales</taxon>
        <taxon>Paenibacillaceae</taxon>
        <taxon>Paenibacillus</taxon>
    </lineage>
</organism>
<dbReference type="SUPFAM" id="SSF53850">
    <property type="entry name" value="Periplasmic binding protein-like II"/>
    <property type="match status" value="1"/>
</dbReference>
<evidence type="ECO:0000313" key="1">
    <source>
        <dbReference type="EMBL" id="MBB3150327.1"/>
    </source>
</evidence>
<comment type="caution">
    <text evidence="1">The sequence shown here is derived from an EMBL/GenBank/DDBJ whole genome shotgun (WGS) entry which is preliminary data.</text>
</comment>
<protein>
    <submittedName>
        <fullName evidence="1">ABC-type glycerol-3-phosphate transport system substrate-binding protein</fullName>
    </submittedName>
</protein>
<name>A0A7W5G8W3_9BACL</name>
<dbReference type="InterPro" id="IPR050490">
    <property type="entry name" value="Bact_solute-bd_prot1"/>
</dbReference>
<reference evidence="1 2" key="1">
    <citation type="submission" date="2020-08" db="EMBL/GenBank/DDBJ databases">
        <title>Genomic Encyclopedia of Type Strains, Phase III (KMG-III): the genomes of soil and plant-associated and newly described type strains.</title>
        <authorList>
            <person name="Whitman W."/>
        </authorList>
    </citation>
    <scope>NUCLEOTIDE SEQUENCE [LARGE SCALE GENOMIC DNA]</scope>
    <source>
        <strain evidence="1 2">CECT 8234</strain>
    </source>
</reference>
<gene>
    <name evidence="1" type="ORF">FHS16_000359</name>
</gene>
<dbReference type="Pfam" id="PF01547">
    <property type="entry name" value="SBP_bac_1"/>
    <property type="match status" value="1"/>
</dbReference>
<dbReference type="PANTHER" id="PTHR43649">
    <property type="entry name" value="ARABINOSE-BINDING PROTEIN-RELATED"/>
    <property type="match status" value="1"/>
</dbReference>
<dbReference type="PROSITE" id="PS51257">
    <property type="entry name" value="PROKAR_LIPOPROTEIN"/>
    <property type="match status" value="1"/>
</dbReference>
<proteinExistence type="predicted"/>
<dbReference type="Proteomes" id="UP000518605">
    <property type="component" value="Unassembled WGS sequence"/>
</dbReference>
<dbReference type="PANTHER" id="PTHR43649:SF12">
    <property type="entry name" value="DIACETYLCHITOBIOSE BINDING PROTEIN DASA"/>
    <property type="match status" value="1"/>
</dbReference>
<evidence type="ECO:0000313" key="2">
    <source>
        <dbReference type="Proteomes" id="UP000518605"/>
    </source>
</evidence>
<dbReference type="Gene3D" id="3.40.190.10">
    <property type="entry name" value="Periplasmic binding protein-like II"/>
    <property type="match status" value="1"/>
</dbReference>
<dbReference type="EMBL" id="JACHXW010000001">
    <property type="protein sequence ID" value="MBB3150327.1"/>
    <property type="molecule type" value="Genomic_DNA"/>
</dbReference>
<accession>A0A7W5G8W3</accession>
<dbReference type="InterPro" id="IPR006059">
    <property type="entry name" value="SBP"/>
</dbReference>